<dbReference type="SUPFAM" id="SSF46689">
    <property type="entry name" value="Homeodomain-like"/>
    <property type="match status" value="1"/>
</dbReference>
<dbReference type="InterPro" id="IPR013767">
    <property type="entry name" value="PAS_fold"/>
</dbReference>
<dbReference type="InterPro" id="IPR025943">
    <property type="entry name" value="Sigma_54_int_dom_ATP-bd_2"/>
</dbReference>
<dbReference type="Pfam" id="PF02954">
    <property type="entry name" value="HTH_8"/>
    <property type="match status" value="1"/>
</dbReference>
<organism evidence="8">
    <name type="scientific">Moorella thermoacetica Y72</name>
    <dbReference type="NCBI Taxonomy" id="1325331"/>
    <lineage>
        <taxon>Bacteria</taxon>
        <taxon>Bacillati</taxon>
        <taxon>Bacillota</taxon>
        <taxon>Clostridia</taxon>
        <taxon>Neomoorellales</taxon>
        <taxon>Neomoorellaceae</taxon>
        <taxon>Neomoorella</taxon>
    </lineage>
</organism>
<reference evidence="8" key="1">
    <citation type="journal article" date="2014" name="Gene">
        <title>Genome-guided analysis of transformation efficiency and carbon dioxide assimilation by Moorella thermoacetica Y72.</title>
        <authorList>
            <person name="Tsukahara K."/>
            <person name="Kita A."/>
            <person name="Nakashimada Y."/>
            <person name="Hoshino T."/>
            <person name="Murakami K."/>
        </authorList>
    </citation>
    <scope>NUCLEOTIDE SEQUENCE [LARGE SCALE GENOMIC DNA]</scope>
    <source>
        <strain evidence="8">Y72</strain>
    </source>
</reference>
<evidence type="ECO:0000313" key="8">
    <source>
        <dbReference type="EMBL" id="GAF25132.1"/>
    </source>
</evidence>
<dbReference type="Gene3D" id="3.40.50.2300">
    <property type="match status" value="1"/>
</dbReference>
<dbReference type="InterPro" id="IPR000014">
    <property type="entry name" value="PAS"/>
</dbReference>
<dbReference type="Gene3D" id="3.40.50.300">
    <property type="entry name" value="P-loop containing nucleotide triphosphate hydrolases"/>
    <property type="match status" value="1"/>
</dbReference>
<dbReference type="EMBL" id="DF238840">
    <property type="protein sequence ID" value="GAF25132.1"/>
    <property type="molecule type" value="Genomic_DNA"/>
</dbReference>
<evidence type="ECO:0000256" key="3">
    <source>
        <dbReference type="ARBA" id="ARBA00023015"/>
    </source>
</evidence>
<evidence type="ECO:0000256" key="4">
    <source>
        <dbReference type="ARBA" id="ARBA00023125"/>
    </source>
</evidence>
<dbReference type="GO" id="GO:0043565">
    <property type="term" value="F:sequence-specific DNA binding"/>
    <property type="evidence" value="ECO:0007669"/>
    <property type="project" value="InterPro"/>
</dbReference>
<dbReference type="InterPro" id="IPR002197">
    <property type="entry name" value="HTH_Fis"/>
</dbReference>
<evidence type="ECO:0000256" key="2">
    <source>
        <dbReference type="ARBA" id="ARBA00022840"/>
    </source>
</evidence>
<dbReference type="InterPro" id="IPR009057">
    <property type="entry name" value="Homeodomain-like_sf"/>
</dbReference>
<dbReference type="CDD" id="cd00009">
    <property type="entry name" value="AAA"/>
    <property type="match status" value="1"/>
</dbReference>
<dbReference type="Pfam" id="PF25601">
    <property type="entry name" value="AAA_lid_14"/>
    <property type="match status" value="1"/>
</dbReference>
<dbReference type="PANTHER" id="PTHR32071">
    <property type="entry name" value="TRANSCRIPTIONAL REGULATORY PROTEIN"/>
    <property type="match status" value="1"/>
</dbReference>
<proteinExistence type="predicted"/>
<accession>A0A0S6UC41</accession>
<dbReference type="PROSITE" id="PS00688">
    <property type="entry name" value="SIGMA54_INTERACT_3"/>
    <property type="match status" value="1"/>
</dbReference>
<dbReference type="SMART" id="SM00091">
    <property type="entry name" value="PAS"/>
    <property type="match status" value="1"/>
</dbReference>
<evidence type="ECO:0000256" key="5">
    <source>
        <dbReference type="ARBA" id="ARBA00023163"/>
    </source>
</evidence>
<protein>
    <submittedName>
        <fullName evidence="8">Transcriptional regulator containing PAS, AAA-type ATPase, and DNA-binding domains</fullName>
    </submittedName>
</protein>
<evidence type="ECO:0000256" key="1">
    <source>
        <dbReference type="ARBA" id="ARBA00022741"/>
    </source>
</evidence>
<dbReference type="InterPro" id="IPR002078">
    <property type="entry name" value="Sigma_54_int"/>
</dbReference>
<evidence type="ECO:0000259" key="6">
    <source>
        <dbReference type="PROSITE" id="PS50045"/>
    </source>
</evidence>
<dbReference type="InterPro" id="IPR058031">
    <property type="entry name" value="AAA_lid_NorR"/>
</dbReference>
<dbReference type="FunFam" id="3.40.50.300:FF:000006">
    <property type="entry name" value="DNA-binding transcriptional regulator NtrC"/>
    <property type="match status" value="1"/>
</dbReference>
<dbReference type="NCBIfam" id="TIGR00229">
    <property type="entry name" value="sensory_box"/>
    <property type="match status" value="1"/>
</dbReference>
<dbReference type="Pfam" id="PF06506">
    <property type="entry name" value="PrpR_N"/>
    <property type="match status" value="1"/>
</dbReference>
<dbReference type="InterPro" id="IPR035965">
    <property type="entry name" value="PAS-like_dom_sf"/>
</dbReference>
<dbReference type="Gene3D" id="3.30.450.20">
    <property type="entry name" value="PAS domain"/>
    <property type="match status" value="1"/>
</dbReference>
<keyword evidence="4 8" id="KW-0238">DNA-binding</keyword>
<dbReference type="PROSITE" id="PS00675">
    <property type="entry name" value="SIGMA54_INTERACT_1"/>
    <property type="match status" value="1"/>
</dbReference>
<dbReference type="Gene3D" id="3.40.50.10660">
    <property type="entry name" value="PrpR receptor domain-like"/>
    <property type="match status" value="1"/>
</dbReference>
<dbReference type="PROSITE" id="PS00676">
    <property type="entry name" value="SIGMA54_INTERACT_2"/>
    <property type="match status" value="1"/>
</dbReference>
<keyword evidence="3" id="KW-0805">Transcription regulation</keyword>
<dbReference type="GO" id="GO:0006355">
    <property type="term" value="P:regulation of DNA-templated transcription"/>
    <property type="evidence" value="ECO:0007669"/>
    <property type="project" value="InterPro"/>
</dbReference>
<dbReference type="CDD" id="cd00130">
    <property type="entry name" value="PAS"/>
    <property type="match status" value="1"/>
</dbReference>
<dbReference type="Gene3D" id="1.10.10.60">
    <property type="entry name" value="Homeodomain-like"/>
    <property type="match status" value="1"/>
</dbReference>
<dbReference type="SUPFAM" id="SSF55785">
    <property type="entry name" value="PYP-like sensor domain (PAS domain)"/>
    <property type="match status" value="1"/>
</dbReference>
<name>A0A0S6UC41_NEOTH</name>
<feature type="domain" description="PAS" evidence="7">
    <location>
        <begin position="201"/>
        <end position="253"/>
    </location>
</feature>
<dbReference type="Pfam" id="PF00989">
    <property type="entry name" value="PAS"/>
    <property type="match status" value="1"/>
</dbReference>
<gene>
    <name evidence="8" type="ORF">MTY_0462</name>
</gene>
<dbReference type="PRINTS" id="PR01590">
    <property type="entry name" value="HTHFIS"/>
</dbReference>
<keyword evidence="2" id="KW-0067">ATP-binding</keyword>
<dbReference type="GO" id="GO:0000156">
    <property type="term" value="F:phosphorelay response regulator activity"/>
    <property type="evidence" value="ECO:0007669"/>
    <property type="project" value="InterPro"/>
</dbReference>
<dbReference type="AlphaFoldDB" id="A0A0S6UC41"/>
<evidence type="ECO:0000259" key="7">
    <source>
        <dbReference type="PROSITE" id="PS50112"/>
    </source>
</evidence>
<dbReference type="Pfam" id="PF00158">
    <property type="entry name" value="Sigma54_activat"/>
    <property type="match status" value="1"/>
</dbReference>
<dbReference type="InterPro" id="IPR025944">
    <property type="entry name" value="Sigma_54_int_dom_CS"/>
</dbReference>
<dbReference type="InterPro" id="IPR010524">
    <property type="entry name" value="Sig_transdc_resp-reg_PrpR_N"/>
</dbReference>
<sequence>MNKILVISPFEEFTNLILQVKKESKFDFDVLYNNLGMTELEFFKYSTEQAKRFAQESRYEVIVTRGGSYLEIKKNVDIPVVEVKITMLDVLRTVHNLKKNNITRIGLMGYLNIIQDSKELGELLGVKVYPVHHGTNKELEYLIHRALNEGIEIIVGDGLSVSTAAEYGLPGLRLIPQKETVIEALHTAKTILYARKQERLRHSQFAVILNSSSEGIMVIDEQNRITLFNPKMEELFGLNCKEVIGKDITNVFESHQCLIKLLQAKEENSGDVIELNGKHFALKLTPIAIKDQFLGMVANFQDVTRLQMLEHSVRRKLVATGLKAKNTIDNLIGESKAMQAVKQKIKCYARYDSTVLIYGESGTGKEIIAQSIHNLSERRYGPFVAVNCAALPENLLESELFGYAPGAFTGALKEGKAGLFELAHNGTIFLDEIGEMPVSLQARLLRVIQEKEVMRLGGNKVIPINIKIIAATNRNLKKAVIEKTFREDLYYRLNILTISVPPLKDRIEDIPVLCKHILKKLCQHYKKNVPILPDTLHKLFQQYTWPGNIRELENILERIVVMSSQGVVPDFVINEIIEELSENNSSSHFAKNLPSYHALAAEMDEQKWILAALKEARGNKTLAAKRLGMNRTTLWRKLKKFNIAESVKPIRSD</sequence>
<dbReference type="PANTHER" id="PTHR32071:SF57">
    <property type="entry name" value="C4-DICARBOXYLATE TRANSPORT TRANSCRIPTIONAL REGULATORY PROTEIN DCTD"/>
    <property type="match status" value="1"/>
</dbReference>
<feature type="domain" description="Sigma-54 factor interaction" evidence="6">
    <location>
        <begin position="331"/>
        <end position="561"/>
    </location>
</feature>
<dbReference type="RefSeq" id="WP_025773206.1">
    <property type="nucleotide sequence ID" value="NZ_DF238840.1"/>
</dbReference>
<keyword evidence="5" id="KW-0804">Transcription</keyword>
<dbReference type="InterPro" id="IPR025662">
    <property type="entry name" value="Sigma_54_int_dom_ATP-bd_1"/>
</dbReference>
<dbReference type="SUPFAM" id="SSF159800">
    <property type="entry name" value="PrpR receptor domain-like"/>
    <property type="match status" value="1"/>
</dbReference>
<dbReference type="SMART" id="SM00382">
    <property type="entry name" value="AAA"/>
    <property type="match status" value="1"/>
</dbReference>
<dbReference type="Proteomes" id="UP000063718">
    <property type="component" value="Unassembled WGS sequence"/>
</dbReference>
<dbReference type="PROSITE" id="PS50112">
    <property type="entry name" value="PAS"/>
    <property type="match status" value="1"/>
</dbReference>
<dbReference type="GO" id="GO:0005524">
    <property type="term" value="F:ATP binding"/>
    <property type="evidence" value="ECO:0007669"/>
    <property type="project" value="UniProtKB-KW"/>
</dbReference>
<dbReference type="SUPFAM" id="SSF52540">
    <property type="entry name" value="P-loop containing nucleoside triphosphate hydrolases"/>
    <property type="match status" value="1"/>
</dbReference>
<dbReference type="Gene3D" id="1.10.8.60">
    <property type="match status" value="1"/>
</dbReference>
<dbReference type="InterPro" id="IPR003593">
    <property type="entry name" value="AAA+_ATPase"/>
</dbReference>
<keyword evidence="1" id="KW-0547">Nucleotide-binding</keyword>
<dbReference type="PROSITE" id="PS50045">
    <property type="entry name" value="SIGMA54_INTERACT_4"/>
    <property type="match status" value="1"/>
</dbReference>
<dbReference type="InterPro" id="IPR027417">
    <property type="entry name" value="P-loop_NTPase"/>
</dbReference>